<comment type="caution">
    <text evidence="7">The sequence shown here is derived from an EMBL/GenBank/DDBJ whole genome shotgun (WGS) entry which is preliminary data.</text>
</comment>
<evidence type="ECO:0000256" key="1">
    <source>
        <dbReference type="ARBA" id="ARBA00004651"/>
    </source>
</evidence>
<dbReference type="EMBL" id="JAKOAV010000005">
    <property type="protein sequence ID" value="MDF9407628.1"/>
    <property type="molecule type" value="Genomic_DNA"/>
</dbReference>
<keyword evidence="3 6" id="KW-0812">Transmembrane</keyword>
<dbReference type="AlphaFoldDB" id="A0A9X4H4X3"/>
<evidence type="ECO:0000256" key="4">
    <source>
        <dbReference type="ARBA" id="ARBA00022989"/>
    </source>
</evidence>
<proteinExistence type="predicted"/>
<keyword evidence="2" id="KW-1003">Cell membrane</keyword>
<reference evidence="7" key="1">
    <citation type="submission" date="2022-02" db="EMBL/GenBank/DDBJ databases">
        <authorList>
            <person name="Leng L."/>
        </authorList>
    </citation>
    <scope>NUCLEOTIDE SEQUENCE</scope>
    <source>
        <strain evidence="7">JI</strain>
    </source>
</reference>
<gene>
    <name evidence="7" type="ORF">L7E55_04520</name>
</gene>
<organism evidence="7 8">
    <name type="scientific">Pelotomaculum isophthalicicum JI</name>
    <dbReference type="NCBI Taxonomy" id="947010"/>
    <lineage>
        <taxon>Bacteria</taxon>
        <taxon>Bacillati</taxon>
        <taxon>Bacillota</taxon>
        <taxon>Clostridia</taxon>
        <taxon>Eubacteriales</taxon>
        <taxon>Desulfotomaculaceae</taxon>
        <taxon>Pelotomaculum</taxon>
    </lineage>
</organism>
<sequence length="149" mass="16109">MRDWDFAGQLARTLRISGFLLAFYCLLLLLQPGNPVVWGLLVGTATGMWNAFFLSKRLHAAVKAGLPRAGSQVMAGVFLRLVIIMVVLYFVSRTGFANIYAAAAGIFVVSCIFTFSVAGNLLKEASLAGSLRYKSVTTRGPGVRSQESE</sequence>
<evidence type="ECO:0000256" key="5">
    <source>
        <dbReference type="ARBA" id="ARBA00023136"/>
    </source>
</evidence>
<accession>A0A9X4H4X3</accession>
<dbReference type="RefSeq" id="WP_277442859.1">
    <property type="nucleotide sequence ID" value="NZ_JAKOAV010000005.1"/>
</dbReference>
<dbReference type="InterPro" id="IPR005598">
    <property type="entry name" value="ATP_synth_I"/>
</dbReference>
<keyword evidence="5 6" id="KW-0472">Membrane</keyword>
<protein>
    <submittedName>
        <fullName evidence="7">ATP synthase subunit I</fullName>
    </submittedName>
</protein>
<keyword evidence="8" id="KW-1185">Reference proteome</keyword>
<evidence type="ECO:0000256" key="3">
    <source>
        <dbReference type="ARBA" id="ARBA00022692"/>
    </source>
</evidence>
<keyword evidence="4 6" id="KW-1133">Transmembrane helix</keyword>
<evidence type="ECO:0000313" key="8">
    <source>
        <dbReference type="Proteomes" id="UP001154312"/>
    </source>
</evidence>
<feature type="transmembrane region" description="Helical" evidence="6">
    <location>
        <begin position="73"/>
        <end position="91"/>
    </location>
</feature>
<name>A0A9X4H4X3_9FIRM</name>
<feature type="transmembrane region" description="Helical" evidence="6">
    <location>
        <begin position="97"/>
        <end position="122"/>
    </location>
</feature>
<comment type="subcellular location">
    <subcellularLocation>
        <location evidence="1">Cell membrane</location>
        <topology evidence="1">Multi-pass membrane protein</topology>
    </subcellularLocation>
</comment>
<dbReference type="Pfam" id="PF03899">
    <property type="entry name" value="ATP-synt_I"/>
    <property type="match status" value="1"/>
</dbReference>
<evidence type="ECO:0000256" key="2">
    <source>
        <dbReference type="ARBA" id="ARBA00022475"/>
    </source>
</evidence>
<evidence type="ECO:0000313" key="7">
    <source>
        <dbReference type="EMBL" id="MDF9407628.1"/>
    </source>
</evidence>
<dbReference type="Proteomes" id="UP001154312">
    <property type="component" value="Unassembled WGS sequence"/>
</dbReference>
<evidence type="ECO:0000256" key="6">
    <source>
        <dbReference type="SAM" id="Phobius"/>
    </source>
</evidence>
<dbReference type="GO" id="GO:0005886">
    <property type="term" value="C:plasma membrane"/>
    <property type="evidence" value="ECO:0007669"/>
    <property type="project" value="UniProtKB-SubCell"/>
</dbReference>